<dbReference type="EMBL" id="RSDW01000001">
    <property type="protein sequence ID" value="RSL17744.1"/>
    <property type="molecule type" value="Genomic_DNA"/>
</dbReference>
<name>A0A3R9PB46_9BACT</name>
<dbReference type="InterPro" id="IPR006311">
    <property type="entry name" value="TAT_signal"/>
</dbReference>
<dbReference type="PROSITE" id="PS51318">
    <property type="entry name" value="TAT"/>
    <property type="match status" value="1"/>
</dbReference>
<evidence type="ECO:0000313" key="1">
    <source>
        <dbReference type="EMBL" id="RSL17744.1"/>
    </source>
</evidence>
<comment type="caution">
    <text evidence="1">The sequence shown here is derived from an EMBL/GenBank/DDBJ whole genome shotgun (WGS) entry which is preliminary data.</text>
</comment>
<dbReference type="RefSeq" id="WP_125486191.1">
    <property type="nucleotide sequence ID" value="NZ_RSDW01000001.1"/>
</dbReference>
<proteinExistence type="predicted"/>
<dbReference type="Pfam" id="PF13668">
    <property type="entry name" value="Ferritin_2"/>
    <property type="match status" value="1"/>
</dbReference>
<dbReference type="Proteomes" id="UP000269669">
    <property type="component" value="Unassembled WGS sequence"/>
</dbReference>
<dbReference type="OrthoDB" id="115172at2"/>
<accession>A0A3R9PB46</accession>
<keyword evidence="2" id="KW-1185">Reference proteome</keyword>
<reference evidence="1 2" key="1">
    <citation type="submission" date="2018-12" db="EMBL/GenBank/DDBJ databases">
        <title>Sequencing of bacterial isolates from soil warming experiment in Harvard Forest, Massachusetts, USA.</title>
        <authorList>
            <person name="Deangelis K."/>
        </authorList>
    </citation>
    <scope>NUCLEOTIDE SEQUENCE [LARGE SCALE GENOMIC DNA]</scope>
    <source>
        <strain evidence="1 2">EB153</strain>
    </source>
</reference>
<dbReference type="SUPFAM" id="SSF47240">
    <property type="entry name" value="Ferritin-like"/>
    <property type="match status" value="1"/>
</dbReference>
<dbReference type="InterPro" id="IPR009078">
    <property type="entry name" value="Ferritin-like_SF"/>
</dbReference>
<organism evidence="1 2">
    <name type="scientific">Edaphobacter aggregans</name>
    <dbReference type="NCBI Taxonomy" id="570835"/>
    <lineage>
        <taxon>Bacteria</taxon>
        <taxon>Pseudomonadati</taxon>
        <taxon>Acidobacteriota</taxon>
        <taxon>Terriglobia</taxon>
        <taxon>Terriglobales</taxon>
        <taxon>Acidobacteriaceae</taxon>
        <taxon>Edaphobacter</taxon>
    </lineage>
</organism>
<gene>
    <name evidence="1" type="ORF">EDE15_3288</name>
</gene>
<sequence length="279" mass="30246">MYAPNEQNHAAFSRRSFLKSATLAGATSLTAFGGLITTASAQQEEEADTMKAEKDHLKKGDRDILVAAEIAEALAVTTYSNIINTAPFFKKIPSDDQGYLAAALQEEMSHYLLEQSVTDQPTPFTSFFYPPNMFADAQTTLNILVTLEDAFIAAYLVGVRNFSTRNLRVTAARIMGIESDHRTLARVVGPDVTKKFGGPIETITGISGVAESVDPPNNNGYERTLCWTSIDQAVNALLPFVDFNAATTAGFDTSKTYPFEPFNPTLPSQLGAFVSFTGC</sequence>
<protein>
    <submittedName>
        <fullName evidence="1">Ferritin-like protein</fullName>
    </submittedName>
</protein>
<dbReference type="AlphaFoldDB" id="A0A3R9PB46"/>
<evidence type="ECO:0000313" key="2">
    <source>
        <dbReference type="Proteomes" id="UP000269669"/>
    </source>
</evidence>